<protein>
    <submittedName>
        <fullName evidence="1">Uncharacterized protein</fullName>
    </submittedName>
</protein>
<dbReference type="Proteomes" id="UP000309128">
    <property type="component" value="Unassembled WGS sequence"/>
</dbReference>
<name>A0A5S4EWD5_9ACTN</name>
<accession>A0A5S4EWD5</accession>
<proteinExistence type="predicted"/>
<evidence type="ECO:0000313" key="2">
    <source>
        <dbReference type="Proteomes" id="UP000309128"/>
    </source>
</evidence>
<dbReference type="EMBL" id="VCKY01000344">
    <property type="protein sequence ID" value="TMR07829.1"/>
    <property type="molecule type" value="Genomic_DNA"/>
</dbReference>
<dbReference type="RefSeq" id="WP_138673720.1">
    <property type="nucleotide sequence ID" value="NZ_VCKY01000344.1"/>
</dbReference>
<sequence length="74" mass="8273">MTFIHDGQRPKVLRARVDGQDGYVLLPDQDDPEGAIHFSSWQGGLTRWVSELSLIVGQTPPQDLPTLDEYLQAP</sequence>
<evidence type="ECO:0000313" key="1">
    <source>
        <dbReference type="EMBL" id="TMR07829.1"/>
    </source>
</evidence>
<reference evidence="1 2" key="1">
    <citation type="submission" date="2019-05" db="EMBL/GenBank/DDBJ databases">
        <title>Draft genome sequence of Nonomuraea turkmeniaca DSM 43926.</title>
        <authorList>
            <person name="Saricaoglu S."/>
            <person name="Isik K."/>
        </authorList>
    </citation>
    <scope>NUCLEOTIDE SEQUENCE [LARGE SCALE GENOMIC DNA]</scope>
    <source>
        <strain evidence="1 2">DSM 43926</strain>
    </source>
</reference>
<dbReference type="AlphaFoldDB" id="A0A5S4EWD5"/>
<keyword evidence="2" id="KW-1185">Reference proteome</keyword>
<organism evidence="1 2">
    <name type="scientific">Nonomuraea turkmeniaca</name>
    <dbReference type="NCBI Taxonomy" id="103838"/>
    <lineage>
        <taxon>Bacteria</taxon>
        <taxon>Bacillati</taxon>
        <taxon>Actinomycetota</taxon>
        <taxon>Actinomycetes</taxon>
        <taxon>Streptosporangiales</taxon>
        <taxon>Streptosporangiaceae</taxon>
        <taxon>Nonomuraea</taxon>
    </lineage>
</organism>
<comment type="caution">
    <text evidence="1">The sequence shown here is derived from an EMBL/GenBank/DDBJ whole genome shotgun (WGS) entry which is preliminary data.</text>
</comment>
<gene>
    <name evidence="1" type="ORF">ETD86_50390</name>
</gene>